<sequence length="36" mass="3863">MDFAFKTLYSLVATRPLCHSIAAIRAGDPSSRIVGP</sequence>
<evidence type="ECO:0000313" key="1">
    <source>
        <dbReference type="EMBL" id="CDS01725.1"/>
    </source>
</evidence>
<accession>A0A0F7RYY4</accession>
<evidence type="ECO:0000313" key="2">
    <source>
        <dbReference type="Proteomes" id="UP000242770"/>
    </source>
</evidence>
<dbReference type="Proteomes" id="UP000242770">
    <property type="component" value="Unassembled WGS sequence"/>
</dbReference>
<organism evidence="1 2">
    <name type="scientific">Sporisorium scitamineum</name>
    <dbReference type="NCBI Taxonomy" id="49012"/>
    <lineage>
        <taxon>Eukaryota</taxon>
        <taxon>Fungi</taxon>
        <taxon>Dikarya</taxon>
        <taxon>Basidiomycota</taxon>
        <taxon>Ustilaginomycotina</taxon>
        <taxon>Ustilaginomycetes</taxon>
        <taxon>Ustilaginales</taxon>
        <taxon>Ustilaginaceae</taxon>
        <taxon>Sporisorium</taxon>
    </lineage>
</organism>
<gene>
    <name evidence="1" type="primary">SSCI73260.1</name>
</gene>
<keyword evidence="2" id="KW-1185">Reference proteome</keyword>
<dbReference type="AlphaFoldDB" id="A0A0F7RYY4"/>
<proteinExistence type="predicted"/>
<dbReference type="EMBL" id="CCFA01004447">
    <property type="protein sequence ID" value="CDS01725.1"/>
    <property type="molecule type" value="Genomic_DNA"/>
</dbReference>
<name>A0A0F7RYY4_9BASI</name>
<protein>
    <submittedName>
        <fullName evidence="1">Uncharacterized protein</fullName>
    </submittedName>
</protein>
<reference evidence="2" key="1">
    <citation type="submission" date="2014-06" db="EMBL/GenBank/DDBJ databases">
        <authorList>
            <person name="Berkman P.J."/>
        </authorList>
    </citation>
    <scope>NUCLEOTIDE SEQUENCE [LARGE SCALE GENOMIC DNA]</scope>
</reference>